<dbReference type="InterPro" id="IPR014284">
    <property type="entry name" value="RNA_pol_sigma-70_dom"/>
</dbReference>
<gene>
    <name evidence="7" type="ORF">LPB144_05590</name>
</gene>
<dbReference type="InterPro" id="IPR014327">
    <property type="entry name" value="RNA_pol_sigma70_bacteroid"/>
</dbReference>
<protein>
    <recommendedName>
        <fullName evidence="9">RNA polymerase sigma-70 factor</fullName>
    </recommendedName>
</protein>
<reference evidence="7 8" key="1">
    <citation type="submission" date="2016-11" db="EMBL/GenBank/DDBJ databases">
        <title>Gramella sp. LPB0144 isolated from marine environment.</title>
        <authorList>
            <person name="Kim E."/>
            <person name="Yi H."/>
        </authorList>
    </citation>
    <scope>NUCLEOTIDE SEQUENCE [LARGE SCALE GENOMIC DNA]</scope>
    <source>
        <strain evidence="7 8">LPB0144</strain>
    </source>
</reference>
<evidence type="ECO:0000256" key="3">
    <source>
        <dbReference type="ARBA" id="ARBA00023082"/>
    </source>
</evidence>
<dbReference type="CDD" id="cd06171">
    <property type="entry name" value="Sigma70_r4"/>
    <property type="match status" value="1"/>
</dbReference>
<dbReference type="GO" id="GO:0016987">
    <property type="term" value="F:sigma factor activity"/>
    <property type="evidence" value="ECO:0007669"/>
    <property type="project" value="UniProtKB-KW"/>
</dbReference>
<keyword evidence="8" id="KW-1185">Reference proteome</keyword>
<dbReference type="InterPro" id="IPR013249">
    <property type="entry name" value="RNA_pol_sigma70_r4_t2"/>
</dbReference>
<dbReference type="PANTHER" id="PTHR43133:SF46">
    <property type="entry name" value="RNA POLYMERASE SIGMA-70 FACTOR ECF SUBFAMILY"/>
    <property type="match status" value="1"/>
</dbReference>
<sequence length="177" mass="21085">MRLKKKGIERKEHLKDFEELYEKNYEALCAYVLKLSGNPALSKDIVQETFIGIWEKREDLRIKTSFKAYLYKACYHRFIEKMRASKKEADLLDTLKWETIYSIHSEGEMNKKRKLRIIKRAVDQLSPKCREAFLLSRYNGLKYAEIAETMNISVKTVELHISKALSRLRKSQLLLYW</sequence>
<dbReference type="KEGG" id="grl:LPB144_05590"/>
<keyword evidence="2" id="KW-0805">Transcription regulation</keyword>
<dbReference type="GO" id="GO:0006352">
    <property type="term" value="P:DNA-templated transcription initiation"/>
    <property type="evidence" value="ECO:0007669"/>
    <property type="project" value="InterPro"/>
</dbReference>
<proteinExistence type="inferred from homology"/>
<dbReference type="Proteomes" id="UP000182510">
    <property type="component" value="Chromosome"/>
</dbReference>
<dbReference type="AlphaFoldDB" id="A0A1L3J476"/>
<evidence type="ECO:0000256" key="1">
    <source>
        <dbReference type="ARBA" id="ARBA00010641"/>
    </source>
</evidence>
<dbReference type="InterPro" id="IPR039425">
    <property type="entry name" value="RNA_pol_sigma-70-like"/>
</dbReference>
<dbReference type="InterPro" id="IPR013325">
    <property type="entry name" value="RNA_pol_sigma_r2"/>
</dbReference>
<organism evidence="7 8">
    <name type="scientific">Christiangramia salexigens</name>
    <dbReference type="NCBI Taxonomy" id="1913577"/>
    <lineage>
        <taxon>Bacteria</taxon>
        <taxon>Pseudomonadati</taxon>
        <taxon>Bacteroidota</taxon>
        <taxon>Flavobacteriia</taxon>
        <taxon>Flavobacteriales</taxon>
        <taxon>Flavobacteriaceae</taxon>
        <taxon>Christiangramia</taxon>
    </lineage>
</organism>
<dbReference type="SUPFAM" id="SSF88946">
    <property type="entry name" value="Sigma2 domain of RNA polymerase sigma factors"/>
    <property type="match status" value="1"/>
</dbReference>
<evidence type="ECO:0000256" key="2">
    <source>
        <dbReference type="ARBA" id="ARBA00023015"/>
    </source>
</evidence>
<dbReference type="InterPro" id="IPR036388">
    <property type="entry name" value="WH-like_DNA-bd_sf"/>
</dbReference>
<evidence type="ECO:0000256" key="4">
    <source>
        <dbReference type="ARBA" id="ARBA00023163"/>
    </source>
</evidence>
<feature type="domain" description="RNA polymerase sigma-70 region 2" evidence="5">
    <location>
        <begin position="20"/>
        <end position="86"/>
    </location>
</feature>
<accession>A0A1L3J476</accession>
<dbReference type="Gene3D" id="1.10.1740.10">
    <property type="match status" value="1"/>
</dbReference>
<dbReference type="NCBIfam" id="TIGR02937">
    <property type="entry name" value="sigma70-ECF"/>
    <property type="match status" value="1"/>
</dbReference>
<keyword evidence="4" id="KW-0804">Transcription</keyword>
<dbReference type="InterPro" id="IPR007627">
    <property type="entry name" value="RNA_pol_sigma70_r2"/>
</dbReference>
<dbReference type="Pfam" id="PF04542">
    <property type="entry name" value="Sigma70_r2"/>
    <property type="match status" value="1"/>
</dbReference>
<keyword evidence="3" id="KW-0731">Sigma factor</keyword>
<dbReference type="PANTHER" id="PTHR43133">
    <property type="entry name" value="RNA POLYMERASE ECF-TYPE SIGMA FACTO"/>
    <property type="match status" value="1"/>
</dbReference>
<dbReference type="EMBL" id="CP018153">
    <property type="protein sequence ID" value="APG59916.1"/>
    <property type="molecule type" value="Genomic_DNA"/>
</dbReference>
<evidence type="ECO:0000259" key="5">
    <source>
        <dbReference type="Pfam" id="PF04542"/>
    </source>
</evidence>
<dbReference type="OrthoDB" id="1100095at2"/>
<dbReference type="NCBIfam" id="TIGR02985">
    <property type="entry name" value="Sig70_bacteroi1"/>
    <property type="match status" value="1"/>
</dbReference>
<dbReference type="SUPFAM" id="SSF88659">
    <property type="entry name" value="Sigma3 and sigma4 domains of RNA polymerase sigma factors"/>
    <property type="match status" value="1"/>
</dbReference>
<feature type="domain" description="RNA polymerase sigma factor 70 region 4 type 2" evidence="6">
    <location>
        <begin position="116"/>
        <end position="168"/>
    </location>
</feature>
<evidence type="ECO:0000259" key="6">
    <source>
        <dbReference type="Pfam" id="PF08281"/>
    </source>
</evidence>
<evidence type="ECO:0000313" key="8">
    <source>
        <dbReference type="Proteomes" id="UP000182510"/>
    </source>
</evidence>
<dbReference type="Gene3D" id="1.10.10.10">
    <property type="entry name" value="Winged helix-like DNA-binding domain superfamily/Winged helix DNA-binding domain"/>
    <property type="match status" value="1"/>
</dbReference>
<dbReference type="RefSeq" id="WP_072552566.1">
    <property type="nucleotide sequence ID" value="NZ_CP018153.1"/>
</dbReference>
<evidence type="ECO:0000313" key="7">
    <source>
        <dbReference type="EMBL" id="APG59916.1"/>
    </source>
</evidence>
<name>A0A1L3J476_9FLAO</name>
<comment type="similarity">
    <text evidence="1">Belongs to the sigma-70 factor family. ECF subfamily.</text>
</comment>
<evidence type="ECO:0008006" key="9">
    <source>
        <dbReference type="Google" id="ProtNLM"/>
    </source>
</evidence>
<dbReference type="InterPro" id="IPR013324">
    <property type="entry name" value="RNA_pol_sigma_r3/r4-like"/>
</dbReference>
<dbReference type="GO" id="GO:0003677">
    <property type="term" value="F:DNA binding"/>
    <property type="evidence" value="ECO:0007669"/>
    <property type="project" value="InterPro"/>
</dbReference>
<dbReference type="Pfam" id="PF08281">
    <property type="entry name" value="Sigma70_r4_2"/>
    <property type="match status" value="1"/>
</dbReference>
<dbReference type="STRING" id="1913577.LPB144_05590"/>